<comment type="caution">
    <text evidence="1">The sequence shown here is derived from an EMBL/GenBank/DDBJ whole genome shotgun (WGS) entry which is preliminary data.</text>
</comment>
<protein>
    <recommendedName>
        <fullName evidence="3">Galactofuranosyltransferase GlfT2 N-terminal domain-containing protein</fullName>
    </recommendedName>
</protein>
<dbReference type="STRING" id="857290.HMPREF9156_00717"/>
<dbReference type="HOGENOM" id="CLU_019973_1_0_11"/>
<dbReference type="OrthoDB" id="3225550at2"/>
<dbReference type="Gene3D" id="3.90.550.60">
    <property type="match status" value="1"/>
</dbReference>
<dbReference type="SUPFAM" id="SSF53448">
    <property type="entry name" value="Nucleotide-diphospho-sugar transferases"/>
    <property type="match status" value="1"/>
</dbReference>
<sequence length="623" mass="71130">MSTMKFANILLESNPRSVAYPGLYCRSDQPVVRDPGTGEWEMYSAGTYDFATYFNSLSVMKLRKYTVADSFSLHLELKGAACTVRQNYGGAFSAEPEIVEGSERTVAAGDSWQAVDMPLAVTDDMVLAGFVIKTEGQVAIRNSYYEVGYSGQLRDIELAVGTTTFKKENYITGNIDLIRKNIIDTDEDISRHFHMYVIDNGRTLDAPALSSERITVTPNDNVGGAGGFTRAMITAMEQKPKATNIILMDDDVAVSPESIKRTYNVLRLLKPEYEEAMISGAMLNYEVGEDQWEDIGHVTQEGYFMACKPPLRVTLFEDLVYNEKFEPTKKMKKDLYAAWWYCCIPVSVIEKNGLPLPYFVRCDDVEFGVRCKTPFITMNSLCVWHMSFNKRYNAAVERYQSIRNILIAQATTGIAPEADSLREMYRDIRLELKKFAYDDAELCLDAFEDFLKGPDFISKPGIAEATFMKANKDKEKLVDFETLQEQLDADPDVEGLQISDIDRQLIDGDKPRTFFNRAVDFTTDNWQHVIKREGRGYAVIPLIGWAYPAGVIRGKKKLVAIDWFNRKGAVREKDPARYNEIMKRYRRDMRYYKTHAARLRHEYEAARATITSVGYWKHYLKMD</sequence>
<evidence type="ECO:0000313" key="1">
    <source>
        <dbReference type="EMBL" id="EJD64842.1"/>
    </source>
</evidence>
<keyword evidence="2" id="KW-1185">Reference proteome</keyword>
<gene>
    <name evidence="1" type="ORF">HMPREF9156_00717</name>
</gene>
<proteinExistence type="predicted"/>
<dbReference type="Proteomes" id="UP000006415">
    <property type="component" value="Unassembled WGS sequence"/>
</dbReference>
<dbReference type="eggNOG" id="COG1216">
    <property type="taxonomic scope" value="Bacteria"/>
</dbReference>
<name>J0LLY7_9BIFI</name>
<accession>J0LLY7</accession>
<evidence type="ECO:0008006" key="3">
    <source>
        <dbReference type="Google" id="ProtNLM"/>
    </source>
</evidence>
<organism evidence="1 2">
    <name type="scientific">Scardovia wiggsiae F0424</name>
    <dbReference type="NCBI Taxonomy" id="857290"/>
    <lineage>
        <taxon>Bacteria</taxon>
        <taxon>Bacillati</taxon>
        <taxon>Actinomycetota</taxon>
        <taxon>Actinomycetes</taxon>
        <taxon>Bifidobacteriales</taxon>
        <taxon>Bifidobacteriaceae</taxon>
        <taxon>Scardovia</taxon>
    </lineage>
</organism>
<evidence type="ECO:0000313" key="2">
    <source>
        <dbReference type="Proteomes" id="UP000006415"/>
    </source>
</evidence>
<dbReference type="RefSeq" id="WP_007147781.1">
    <property type="nucleotide sequence ID" value="NZ_AKCI01000001.1"/>
</dbReference>
<dbReference type="AlphaFoldDB" id="J0LLY7"/>
<dbReference type="EMBL" id="AGZS01000003">
    <property type="protein sequence ID" value="EJD64842.1"/>
    <property type="molecule type" value="Genomic_DNA"/>
</dbReference>
<reference evidence="1 2" key="1">
    <citation type="submission" date="2012-01" db="EMBL/GenBank/DDBJ databases">
        <title>The Genome Sequence of Scardovia wiggsiae F0424.</title>
        <authorList>
            <consortium name="The Broad Institute Genome Sequencing Platform"/>
            <person name="Earl A."/>
            <person name="Ward D."/>
            <person name="Feldgarden M."/>
            <person name="Gevers D."/>
            <person name="Izard J."/>
            <person name="Ganesan A."/>
            <person name="Baranova O.V."/>
            <person name="Blanton J.M."/>
            <person name="Tanner A.C."/>
            <person name="Mathney J."/>
            <person name="Dewhirst F.E."/>
            <person name="Young S.K."/>
            <person name="Zeng Q."/>
            <person name="Gargeya S."/>
            <person name="Fitzgerald M."/>
            <person name="Haas B."/>
            <person name="Abouelleil A."/>
            <person name="Alvarado L."/>
            <person name="Arachchi H.M."/>
            <person name="Berlin A."/>
            <person name="Chapman S.B."/>
            <person name="Gearin G."/>
            <person name="Goldberg J."/>
            <person name="Griggs A."/>
            <person name="Gujja S."/>
            <person name="Hansen M."/>
            <person name="Heiman D."/>
            <person name="Howarth C."/>
            <person name="Larimer J."/>
            <person name="Lui A."/>
            <person name="MacDonald P.J.P."/>
            <person name="McCowen C."/>
            <person name="Montmayeur A."/>
            <person name="Murphy C."/>
            <person name="Neiman D."/>
            <person name="Pearson M."/>
            <person name="Priest M."/>
            <person name="Roberts A."/>
            <person name="Saif S."/>
            <person name="Shea T."/>
            <person name="Sisk P."/>
            <person name="Stolte C."/>
            <person name="Sykes S."/>
            <person name="Wortman J."/>
            <person name="Nusbaum C."/>
            <person name="Birren B."/>
        </authorList>
    </citation>
    <scope>NUCLEOTIDE SEQUENCE [LARGE SCALE GENOMIC DNA]</scope>
    <source>
        <strain evidence="1 2">F0424</strain>
    </source>
</reference>
<dbReference type="InterPro" id="IPR029044">
    <property type="entry name" value="Nucleotide-diphossugar_trans"/>
</dbReference>